<organism evidence="1 2">
    <name type="scientific">Fibrella aquatilis</name>
    <dbReference type="NCBI Taxonomy" id="2817059"/>
    <lineage>
        <taxon>Bacteria</taxon>
        <taxon>Pseudomonadati</taxon>
        <taxon>Bacteroidota</taxon>
        <taxon>Cytophagia</taxon>
        <taxon>Cytophagales</taxon>
        <taxon>Spirosomataceae</taxon>
        <taxon>Fibrella</taxon>
    </lineage>
</organism>
<evidence type="ECO:0000313" key="2">
    <source>
        <dbReference type="Proteomes" id="UP000664795"/>
    </source>
</evidence>
<evidence type="ECO:0008006" key="3">
    <source>
        <dbReference type="Google" id="ProtNLM"/>
    </source>
</evidence>
<reference evidence="1 2" key="1">
    <citation type="submission" date="2021-03" db="EMBL/GenBank/DDBJ databases">
        <title>Fibrella sp. HMF5036 genome sequencing and assembly.</title>
        <authorList>
            <person name="Kang H."/>
            <person name="Kim H."/>
            <person name="Bae S."/>
            <person name="Joh K."/>
        </authorList>
    </citation>
    <scope>NUCLEOTIDE SEQUENCE [LARGE SCALE GENOMIC DNA]</scope>
    <source>
        <strain evidence="1 2">HMF5036</strain>
    </source>
</reference>
<dbReference type="RefSeq" id="WP_207337255.1">
    <property type="nucleotide sequence ID" value="NZ_JAFMYU010000018.1"/>
</dbReference>
<comment type="caution">
    <text evidence="1">The sequence shown here is derived from an EMBL/GenBank/DDBJ whole genome shotgun (WGS) entry which is preliminary data.</text>
</comment>
<protein>
    <recommendedName>
        <fullName evidence="3">DUF1963 domain-containing protein</fullName>
    </recommendedName>
</protein>
<gene>
    <name evidence="1" type="ORF">J2I48_19975</name>
</gene>
<name>A0A939G8R2_9BACT</name>
<sequence>MTLGADFFYTPTIRQADSLSVFVSFDFGNKTNAIALSRQMAVNSQDQFGNTKAGYCRVVLHQAGNAPTPPPSADYVPLPLCQVKRSDFSAAEMADEVAEPGRGLDVSKFGGIPGWLQDDIFFQPRYDYALQLSEYDIRRLSPAHEGIFRGGMGYLYIDNNAKKLSTPAEGGYFFIQFT</sequence>
<dbReference type="AlphaFoldDB" id="A0A939G8R2"/>
<dbReference type="EMBL" id="JAFMYU010000018">
    <property type="protein sequence ID" value="MBO0933298.1"/>
    <property type="molecule type" value="Genomic_DNA"/>
</dbReference>
<dbReference type="Proteomes" id="UP000664795">
    <property type="component" value="Unassembled WGS sequence"/>
</dbReference>
<evidence type="ECO:0000313" key="1">
    <source>
        <dbReference type="EMBL" id="MBO0933298.1"/>
    </source>
</evidence>
<accession>A0A939G8R2</accession>
<keyword evidence="2" id="KW-1185">Reference proteome</keyword>
<proteinExistence type="predicted"/>